<organism evidence="1 2">
    <name type="scientific">Bursaphelenchus okinawaensis</name>
    <dbReference type="NCBI Taxonomy" id="465554"/>
    <lineage>
        <taxon>Eukaryota</taxon>
        <taxon>Metazoa</taxon>
        <taxon>Ecdysozoa</taxon>
        <taxon>Nematoda</taxon>
        <taxon>Chromadorea</taxon>
        <taxon>Rhabditida</taxon>
        <taxon>Tylenchina</taxon>
        <taxon>Tylenchomorpha</taxon>
        <taxon>Aphelenchoidea</taxon>
        <taxon>Aphelenchoididae</taxon>
        <taxon>Bursaphelenchus</taxon>
    </lineage>
</organism>
<dbReference type="Proteomes" id="UP000614601">
    <property type="component" value="Unassembled WGS sequence"/>
</dbReference>
<evidence type="ECO:0000313" key="1">
    <source>
        <dbReference type="EMBL" id="CAD5229085.1"/>
    </source>
</evidence>
<evidence type="ECO:0008006" key="3">
    <source>
        <dbReference type="Google" id="ProtNLM"/>
    </source>
</evidence>
<proteinExistence type="predicted"/>
<keyword evidence="2" id="KW-1185">Reference proteome</keyword>
<reference evidence="1" key="1">
    <citation type="submission" date="2020-09" db="EMBL/GenBank/DDBJ databases">
        <authorList>
            <person name="Kikuchi T."/>
        </authorList>
    </citation>
    <scope>NUCLEOTIDE SEQUENCE</scope>
    <source>
        <strain evidence="1">SH1</strain>
    </source>
</reference>
<sequence length="433" mass="51318">MDKWLTKLPKKLWKDIFDHIEGIESLAAIASSHRSFYKWINRDFRRLCYREGIYRFQGESWANAFSLTTYRAFDLNGLSYELIDFKQHFEESMKRILIANKGTRLIINCKTKETEQIAYLYDISSKQVLRKFETTNFYYGLYLQVNDNNTIYDPFTNREFEIPSGMRFAGGKSVGITKDRYGEHRYIPLFARLQEELYIKEMKTDQVFKLGNVNKYFMYCILEESGLIYIYNYSCGGNGYNKIQLYDIKTQEKVYERWYNPYKDDWIIFSNHAIYNSETGEYVIYDPKKKQFYSRFINCHHPNSKQYIPQKKVCSFTSLGRADGRRRFDWCNAHEEKSTFFFDYNKGNLKLMPICVDETAFVAEICNQCETFLIERQEAGLDSATLADEFKQFFMSQLQLLVTRPAIPEVKRFIADGCPLMPIKKLTSSLCSY</sequence>
<protein>
    <recommendedName>
        <fullName evidence="3">F-box domain-containing protein</fullName>
    </recommendedName>
</protein>
<dbReference type="EMBL" id="CAJFDH010000006">
    <property type="protein sequence ID" value="CAD5229085.1"/>
    <property type="molecule type" value="Genomic_DNA"/>
</dbReference>
<dbReference type="EMBL" id="CAJFCW020000006">
    <property type="protein sequence ID" value="CAG9125726.1"/>
    <property type="molecule type" value="Genomic_DNA"/>
</dbReference>
<dbReference type="AlphaFoldDB" id="A0A811LMX3"/>
<comment type="caution">
    <text evidence="1">The sequence shown here is derived from an EMBL/GenBank/DDBJ whole genome shotgun (WGS) entry which is preliminary data.</text>
</comment>
<accession>A0A811LMX3</accession>
<dbReference type="Proteomes" id="UP000783686">
    <property type="component" value="Unassembled WGS sequence"/>
</dbReference>
<name>A0A811LMX3_9BILA</name>
<evidence type="ECO:0000313" key="2">
    <source>
        <dbReference type="Proteomes" id="UP000614601"/>
    </source>
</evidence>
<gene>
    <name evidence="1" type="ORF">BOKJ2_LOCUS13144</name>
</gene>